<dbReference type="InterPro" id="IPR003661">
    <property type="entry name" value="HisK_dim/P_dom"/>
</dbReference>
<dbReference type="CDD" id="cd00082">
    <property type="entry name" value="HisKA"/>
    <property type="match status" value="1"/>
</dbReference>
<comment type="caution">
    <text evidence="7">The sequence shown here is derived from an EMBL/GenBank/DDBJ whole genome shotgun (WGS) entry which is preliminary data.</text>
</comment>
<evidence type="ECO:0000256" key="3">
    <source>
        <dbReference type="ARBA" id="ARBA00022553"/>
    </source>
</evidence>
<dbReference type="PROSITE" id="PS50109">
    <property type="entry name" value="HIS_KIN"/>
    <property type="match status" value="1"/>
</dbReference>
<evidence type="ECO:0000259" key="5">
    <source>
        <dbReference type="PROSITE" id="PS50109"/>
    </source>
</evidence>
<dbReference type="PANTHER" id="PTHR43547:SF2">
    <property type="entry name" value="HYBRID SIGNAL TRANSDUCTION HISTIDINE KINASE C"/>
    <property type="match status" value="1"/>
</dbReference>
<dbReference type="SUPFAM" id="SSF47384">
    <property type="entry name" value="Homodimeric domain of signal transducing histidine kinase"/>
    <property type="match status" value="1"/>
</dbReference>
<dbReference type="Pfam" id="PF02518">
    <property type="entry name" value="HATPase_c"/>
    <property type="match status" value="1"/>
</dbReference>
<feature type="domain" description="Response regulatory" evidence="6">
    <location>
        <begin position="5"/>
        <end position="121"/>
    </location>
</feature>
<dbReference type="InterPro" id="IPR011006">
    <property type="entry name" value="CheY-like_superfamily"/>
</dbReference>
<dbReference type="Pfam" id="PF00072">
    <property type="entry name" value="Response_reg"/>
    <property type="match status" value="1"/>
</dbReference>
<name>A0A7W6CJT5_9SPHN</name>
<keyword evidence="8" id="KW-1185">Reference proteome</keyword>
<dbReference type="InterPro" id="IPR003594">
    <property type="entry name" value="HATPase_dom"/>
</dbReference>
<dbReference type="SUPFAM" id="SSF52172">
    <property type="entry name" value="CheY-like"/>
    <property type="match status" value="1"/>
</dbReference>
<evidence type="ECO:0000256" key="4">
    <source>
        <dbReference type="PROSITE-ProRule" id="PRU00169"/>
    </source>
</evidence>
<dbReference type="RefSeq" id="WP_183624992.1">
    <property type="nucleotide sequence ID" value="NZ_JACIDX010000006.1"/>
</dbReference>
<evidence type="ECO:0000313" key="7">
    <source>
        <dbReference type="EMBL" id="MBB3955040.1"/>
    </source>
</evidence>
<dbReference type="SMART" id="SM00448">
    <property type="entry name" value="REC"/>
    <property type="match status" value="1"/>
</dbReference>
<proteinExistence type="predicted"/>
<dbReference type="EMBL" id="JACIDX010000006">
    <property type="protein sequence ID" value="MBB3955040.1"/>
    <property type="molecule type" value="Genomic_DNA"/>
</dbReference>
<dbReference type="EC" id="2.7.13.3" evidence="2"/>
<dbReference type="PANTHER" id="PTHR43547">
    <property type="entry name" value="TWO-COMPONENT HISTIDINE KINASE"/>
    <property type="match status" value="1"/>
</dbReference>
<dbReference type="InterPro" id="IPR001789">
    <property type="entry name" value="Sig_transdc_resp-reg_receiver"/>
</dbReference>
<dbReference type="PRINTS" id="PR00344">
    <property type="entry name" value="BCTRLSENSOR"/>
</dbReference>
<sequence length="362" mass="39931">MKHHLILVVDDDVLSQGLVCGIIAAAKPNSRSIIAANGHQALEMCREQEIDCVLVDYEMPDMDGLTLVRLLREQYPFLPIILCTGAGDELLAAETLKSGATDYFPKNRMSPVALRRAVNNAIEINERMKIIHDQQLDIEAFGFALAHDFKQPVRQIITFSDMIAQETKRLKGERLPQMLKFMGDAARRLDSLVDVMVQYTLLQQTPELKLCVFSAILKETIASLQDYITSRNATVNFTGDALVLVNASFLSQVLQNLIINGIKYNKSEQPVIDISAVQNGDIALINVTDNGIGIEKQYLEHVFKPLTRLHNRSEYEGSGLGLTLARKAVSAMRGDIKCESTPGVGSTFSLKLKTASAQDAAA</sequence>
<dbReference type="AlphaFoldDB" id="A0A7W6CJT5"/>
<dbReference type="GO" id="GO:0000155">
    <property type="term" value="F:phosphorelay sensor kinase activity"/>
    <property type="evidence" value="ECO:0007669"/>
    <property type="project" value="InterPro"/>
</dbReference>
<dbReference type="Proteomes" id="UP000548867">
    <property type="component" value="Unassembled WGS sequence"/>
</dbReference>
<feature type="modified residue" description="4-aspartylphosphate" evidence="4">
    <location>
        <position position="56"/>
    </location>
</feature>
<dbReference type="Gene3D" id="1.10.287.130">
    <property type="match status" value="1"/>
</dbReference>
<comment type="catalytic activity">
    <reaction evidence="1">
        <text>ATP + protein L-histidine = ADP + protein N-phospho-L-histidine.</text>
        <dbReference type="EC" id="2.7.13.3"/>
    </reaction>
</comment>
<evidence type="ECO:0000256" key="1">
    <source>
        <dbReference type="ARBA" id="ARBA00000085"/>
    </source>
</evidence>
<protein>
    <recommendedName>
        <fullName evidence="2">histidine kinase</fullName>
        <ecNumber evidence="2">2.7.13.3</ecNumber>
    </recommendedName>
</protein>
<dbReference type="SUPFAM" id="SSF55874">
    <property type="entry name" value="ATPase domain of HSP90 chaperone/DNA topoisomerase II/histidine kinase"/>
    <property type="match status" value="1"/>
</dbReference>
<evidence type="ECO:0000313" key="8">
    <source>
        <dbReference type="Proteomes" id="UP000548867"/>
    </source>
</evidence>
<dbReference type="SMART" id="SM00387">
    <property type="entry name" value="HATPase_c"/>
    <property type="match status" value="1"/>
</dbReference>
<dbReference type="Gene3D" id="3.30.565.10">
    <property type="entry name" value="Histidine kinase-like ATPase, C-terminal domain"/>
    <property type="match status" value="1"/>
</dbReference>
<organism evidence="7 8">
    <name type="scientific">Novosphingobium sediminicola</name>
    <dbReference type="NCBI Taxonomy" id="563162"/>
    <lineage>
        <taxon>Bacteria</taxon>
        <taxon>Pseudomonadati</taxon>
        <taxon>Pseudomonadota</taxon>
        <taxon>Alphaproteobacteria</taxon>
        <taxon>Sphingomonadales</taxon>
        <taxon>Sphingomonadaceae</taxon>
        <taxon>Novosphingobium</taxon>
    </lineage>
</organism>
<dbReference type="PROSITE" id="PS50110">
    <property type="entry name" value="RESPONSE_REGULATORY"/>
    <property type="match status" value="1"/>
</dbReference>
<dbReference type="InterPro" id="IPR036890">
    <property type="entry name" value="HATPase_C_sf"/>
</dbReference>
<accession>A0A7W6CJT5</accession>
<dbReference type="Gene3D" id="3.40.50.2300">
    <property type="match status" value="1"/>
</dbReference>
<gene>
    <name evidence="7" type="ORF">GGR38_001989</name>
</gene>
<reference evidence="7 8" key="1">
    <citation type="submission" date="2020-08" db="EMBL/GenBank/DDBJ databases">
        <title>Genomic Encyclopedia of Type Strains, Phase IV (KMG-IV): sequencing the most valuable type-strain genomes for metagenomic binning, comparative biology and taxonomic classification.</title>
        <authorList>
            <person name="Goeker M."/>
        </authorList>
    </citation>
    <scope>NUCLEOTIDE SEQUENCE [LARGE SCALE GENOMIC DNA]</scope>
    <source>
        <strain evidence="7 8">DSM 27057</strain>
    </source>
</reference>
<evidence type="ECO:0000259" key="6">
    <source>
        <dbReference type="PROSITE" id="PS50110"/>
    </source>
</evidence>
<dbReference type="InterPro" id="IPR004358">
    <property type="entry name" value="Sig_transdc_His_kin-like_C"/>
</dbReference>
<dbReference type="InterPro" id="IPR005467">
    <property type="entry name" value="His_kinase_dom"/>
</dbReference>
<evidence type="ECO:0000256" key="2">
    <source>
        <dbReference type="ARBA" id="ARBA00012438"/>
    </source>
</evidence>
<keyword evidence="3 4" id="KW-0597">Phosphoprotein</keyword>
<feature type="domain" description="Histidine kinase" evidence="5">
    <location>
        <begin position="144"/>
        <end position="356"/>
    </location>
</feature>
<dbReference type="InterPro" id="IPR036097">
    <property type="entry name" value="HisK_dim/P_sf"/>
</dbReference>
<dbReference type="CDD" id="cd00156">
    <property type="entry name" value="REC"/>
    <property type="match status" value="1"/>
</dbReference>